<evidence type="ECO:0000256" key="8">
    <source>
        <dbReference type="ARBA" id="ARBA00023326"/>
    </source>
</evidence>
<dbReference type="GO" id="GO:0006032">
    <property type="term" value="P:chitin catabolic process"/>
    <property type="evidence" value="ECO:0007669"/>
    <property type="project" value="InterPro"/>
</dbReference>
<feature type="domain" description="Glycoside hydrolase family 19 catalytic" evidence="12">
    <location>
        <begin position="181"/>
        <end position="191"/>
    </location>
</feature>
<protein>
    <recommendedName>
        <fullName evidence="2">chitinase</fullName>
        <ecNumber evidence="2">3.2.1.14</ecNumber>
    </recommendedName>
</protein>
<dbReference type="OrthoDB" id="5985073at2759"/>
<feature type="signal peptide" evidence="11">
    <location>
        <begin position="1"/>
        <end position="20"/>
    </location>
</feature>
<dbReference type="KEGG" id="nnu:104609578"/>
<name>A0A1U8B4E1_NELNU</name>
<dbReference type="PANTHER" id="PTHR22595">
    <property type="entry name" value="CHITINASE-RELATED"/>
    <property type="match status" value="1"/>
</dbReference>
<dbReference type="AlphaFoldDB" id="A0A1U8B4E1"/>
<evidence type="ECO:0000313" key="13">
    <source>
        <dbReference type="Proteomes" id="UP000189703"/>
    </source>
</evidence>
<dbReference type="GeneID" id="104609578"/>
<evidence type="ECO:0000256" key="9">
    <source>
        <dbReference type="PIRSR" id="PIRSR001060-1"/>
    </source>
</evidence>
<evidence type="ECO:0000256" key="6">
    <source>
        <dbReference type="ARBA" id="ARBA00023277"/>
    </source>
</evidence>
<dbReference type="InterPro" id="IPR000726">
    <property type="entry name" value="Glyco_hydro_19_cat"/>
</dbReference>
<dbReference type="GO" id="GO:0050832">
    <property type="term" value="P:defense response to fungus"/>
    <property type="evidence" value="ECO:0000318"/>
    <property type="project" value="GO_Central"/>
</dbReference>
<dbReference type="OMA" id="DCHERPP"/>
<dbReference type="GO" id="GO:0004568">
    <property type="term" value="F:chitinase activity"/>
    <property type="evidence" value="ECO:0000318"/>
    <property type="project" value="GO_Central"/>
</dbReference>
<accession>A0A1U8B4E1</accession>
<feature type="chain" id="PRO_5010590144" description="chitinase" evidence="11">
    <location>
        <begin position="21"/>
        <end position="284"/>
    </location>
</feature>
<dbReference type="PIRSF" id="PIRSF001060">
    <property type="entry name" value="Endochitinase"/>
    <property type="match status" value="1"/>
</dbReference>
<evidence type="ECO:0000256" key="5">
    <source>
        <dbReference type="ARBA" id="ARBA00023157"/>
    </source>
</evidence>
<feature type="disulfide bond" evidence="10">
    <location>
        <begin position="129"/>
        <end position="137"/>
    </location>
</feature>
<keyword evidence="3 11" id="KW-0732">Signal</keyword>
<dbReference type="SUPFAM" id="SSF53955">
    <property type="entry name" value="Lysozyme-like"/>
    <property type="match status" value="1"/>
</dbReference>
<keyword evidence="6" id="KW-0119">Carbohydrate metabolism</keyword>
<evidence type="ECO:0000256" key="3">
    <source>
        <dbReference type="ARBA" id="ARBA00022729"/>
    </source>
</evidence>
<dbReference type="Gene3D" id="1.10.530.10">
    <property type="match status" value="1"/>
</dbReference>
<evidence type="ECO:0000256" key="1">
    <source>
        <dbReference type="ARBA" id="ARBA00000822"/>
    </source>
</evidence>
<dbReference type="STRING" id="4432.A0A1U8B4E1"/>
<dbReference type="InterPro" id="IPR023346">
    <property type="entry name" value="Lysozyme-like_dom_sf"/>
</dbReference>
<comment type="catalytic activity">
    <reaction evidence="1">
        <text>Random endo-hydrolysis of N-acetyl-beta-D-glucosaminide (1-&gt;4)-beta-linkages in chitin and chitodextrins.</text>
        <dbReference type="EC" id="3.2.1.14"/>
    </reaction>
</comment>
<keyword evidence="5 10" id="KW-1015">Disulfide bond</keyword>
<feature type="disulfide bond" evidence="10">
    <location>
        <begin position="236"/>
        <end position="268"/>
    </location>
</feature>
<dbReference type="GO" id="GO:0008843">
    <property type="term" value="F:endochitinase activity"/>
    <property type="evidence" value="ECO:0007669"/>
    <property type="project" value="UniProtKB-EC"/>
</dbReference>
<dbReference type="Proteomes" id="UP000189703">
    <property type="component" value="Unplaced"/>
</dbReference>
<keyword evidence="4" id="KW-0378">Hydrolase</keyword>
<dbReference type="EC" id="3.2.1.14" evidence="2"/>
<dbReference type="GO" id="GO:0000272">
    <property type="term" value="P:polysaccharide catabolic process"/>
    <property type="evidence" value="ECO:0007669"/>
    <property type="project" value="UniProtKB-KW"/>
</dbReference>
<dbReference type="PROSITE" id="PS00774">
    <property type="entry name" value="CHITINASE_19_2"/>
    <property type="match status" value="1"/>
</dbReference>
<reference evidence="14" key="1">
    <citation type="submission" date="2025-08" db="UniProtKB">
        <authorList>
            <consortium name="RefSeq"/>
        </authorList>
    </citation>
    <scope>IDENTIFICATION</scope>
</reference>
<dbReference type="FunFam" id="3.30.20.10:FF:000001">
    <property type="entry name" value="Endochitinase (Chitinase)"/>
    <property type="match status" value="1"/>
</dbReference>
<dbReference type="PANTHER" id="PTHR22595:SF171">
    <property type="entry name" value="BASIC ENDOCHITINASE B"/>
    <property type="match status" value="1"/>
</dbReference>
<evidence type="ECO:0000256" key="4">
    <source>
        <dbReference type="ARBA" id="ARBA00022801"/>
    </source>
</evidence>
<evidence type="ECO:0000313" key="14">
    <source>
        <dbReference type="RefSeq" id="XP_010274238.1"/>
    </source>
</evidence>
<dbReference type="GO" id="GO:0016998">
    <property type="term" value="P:cell wall macromolecule catabolic process"/>
    <property type="evidence" value="ECO:0007669"/>
    <property type="project" value="InterPro"/>
</dbReference>
<feature type="disulfide bond" evidence="10">
    <location>
        <begin position="57"/>
        <end position="118"/>
    </location>
</feature>
<evidence type="ECO:0000256" key="7">
    <source>
        <dbReference type="ARBA" id="ARBA00023295"/>
    </source>
</evidence>
<dbReference type="Pfam" id="PF00182">
    <property type="entry name" value="Glyco_hydro_19"/>
    <property type="match status" value="1"/>
</dbReference>
<keyword evidence="7" id="KW-0326">Glycosidase</keyword>
<feature type="active site" description="Proton donor" evidence="9">
    <location>
        <position position="100"/>
    </location>
</feature>
<dbReference type="CDD" id="cd00325">
    <property type="entry name" value="chitinase_GH19"/>
    <property type="match status" value="1"/>
</dbReference>
<evidence type="ECO:0000256" key="10">
    <source>
        <dbReference type="PIRSR" id="PIRSR001060-2"/>
    </source>
</evidence>
<dbReference type="InParanoid" id="A0A1U8B4E1"/>
<keyword evidence="8" id="KW-0624">Polysaccharide degradation</keyword>
<keyword evidence="13" id="KW-1185">Reference proteome</keyword>
<evidence type="ECO:0000256" key="2">
    <source>
        <dbReference type="ARBA" id="ARBA00012729"/>
    </source>
</evidence>
<organism evidence="13 14">
    <name type="scientific">Nelumbo nucifera</name>
    <name type="common">Sacred lotus</name>
    <dbReference type="NCBI Taxonomy" id="4432"/>
    <lineage>
        <taxon>Eukaryota</taxon>
        <taxon>Viridiplantae</taxon>
        <taxon>Streptophyta</taxon>
        <taxon>Embryophyta</taxon>
        <taxon>Tracheophyta</taxon>
        <taxon>Spermatophyta</taxon>
        <taxon>Magnoliopsida</taxon>
        <taxon>Proteales</taxon>
        <taxon>Nelumbonaceae</taxon>
        <taxon>Nelumbo</taxon>
    </lineage>
</organism>
<dbReference type="Gene3D" id="3.30.20.10">
    <property type="entry name" value="Endochitinase, domain 2"/>
    <property type="match status" value="1"/>
</dbReference>
<dbReference type="eggNOG" id="KOG4742">
    <property type="taxonomic scope" value="Eukaryota"/>
</dbReference>
<sequence length="284" mass="31596">MMRLCLWISSFVLSLLFTFALPRALVDGEGRSDSGVSSIITEQLFEEMLKHRDHSGCKGGFYTYEAFLKAAKSFDGFGTTGDLDTRKRELAAFFGQTSHETTGGWDDAPDTRYAWGYCFIEEIGGGDYCVPSNDYPCVSGKQYYGRGPIQISYNYNYGQAGDALKYDLLSDPDKVAKDPVMAFRTAIWFWMTPQSPKPSCHDVMTGQWMPSSTDAAANRLPGYGVTTNIINGGVECGQGEVETVRHRIGFYERDCDLLGVSMGENLDCHNQRPFNWDSIIISLA</sequence>
<dbReference type="InterPro" id="IPR016283">
    <property type="entry name" value="Glyco_hydro_19"/>
</dbReference>
<dbReference type="RefSeq" id="XP_010274238.1">
    <property type="nucleotide sequence ID" value="XM_010275936.2"/>
</dbReference>
<evidence type="ECO:0000256" key="11">
    <source>
        <dbReference type="SAM" id="SignalP"/>
    </source>
</evidence>
<evidence type="ECO:0000259" key="12">
    <source>
        <dbReference type="PROSITE" id="PS00774"/>
    </source>
</evidence>
<proteinExistence type="predicted"/>
<gene>
    <name evidence="14" type="primary">LOC104609578</name>
</gene>